<reference evidence="2 3" key="1">
    <citation type="submission" date="2020-02" db="EMBL/GenBank/DDBJ databases">
        <title>Whole-genome analyses of novel actinobacteria.</title>
        <authorList>
            <person name="Sahin N."/>
            <person name="Tokatli A."/>
        </authorList>
    </citation>
    <scope>NUCLEOTIDE SEQUENCE [LARGE SCALE GENOMIC DNA]</scope>
    <source>
        <strain evidence="2 3">YC419</strain>
    </source>
</reference>
<sequence length="71" mass="7598">MVVAFVVSIVFLVKADADVDNAAHGYLALFLWFGIAAAIPVLLALGVPAIVMKRHVRQQERLGHGGWASLS</sequence>
<keyword evidence="3" id="KW-1185">Reference proteome</keyword>
<evidence type="ECO:0000313" key="3">
    <source>
        <dbReference type="Proteomes" id="UP001518140"/>
    </source>
</evidence>
<comment type="caution">
    <text evidence="2">The sequence shown here is derived from an EMBL/GenBank/DDBJ whole genome shotgun (WGS) entry which is preliminary data.</text>
</comment>
<organism evidence="2 3">
    <name type="scientific">Streptomyces ureilyticus</name>
    <dbReference type="NCBI Taxonomy" id="1775131"/>
    <lineage>
        <taxon>Bacteria</taxon>
        <taxon>Bacillati</taxon>
        <taxon>Actinomycetota</taxon>
        <taxon>Actinomycetes</taxon>
        <taxon>Kitasatosporales</taxon>
        <taxon>Streptomycetaceae</taxon>
        <taxon>Streptomyces</taxon>
    </lineage>
</organism>
<proteinExistence type="predicted"/>
<name>A0ABX0DHS4_9ACTN</name>
<keyword evidence="1" id="KW-1133">Transmembrane helix</keyword>
<protein>
    <submittedName>
        <fullName evidence="2">Uncharacterized protein</fullName>
    </submittedName>
</protein>
<dbReference type="Proteomes" id="UP001518140">
    <property type="component" value="Unassembled WGS sequence"/>
</dbReference>
<gene>
    <name evidence="2" type="ORF">G6048_02475</name>
</gene>
<feature type="transmembrane region" description="Helical" evidence="1">
    <location>
        <begin position="27"/>
        <end position="51"/>
    </location>
</feature>
<accession>A0ABX0DHS4</accession>
<dbReference type="EMBL" id="JAAKZX010000005">
    <property type="protein sequence ID" value="NGO41070.1"/>
    <property type="molecule type" value="Genomic_DNA"/>
</dbReference>
<keyword evidence="1" id="KW-0472">Membrane</keyword>
<evidence type="ECO:0000313" key="2">
    <source>
        <dbReference type="EMBL" id="NGO41070.1"/>
    </source>
</evidence>
<keyword evidence="1" id="KW-0812">Transmembrane</keyword>
<evidence type="ECO:0000256" key="1">
    <source>
        <dbReference type="SAM" id="Phobius"/>
    </source>
</evidence>